<dbReference type="GO" id="GO:0007165">
    <property type="term" value="P:signal transduction"/>
    <property type="evidence" value="ECO:0007669"/>
    <property type="project" value="UniProtKB-KW"/>
</dbReference>
<name>A0A0B5BCI5_9BACT</name>
<dbReference type="Gene3D" id="1.10.287.950">
    <property type="entry name" value="Methyl-accepting chemotaxis protein"/>
    <property type="match status" value="1"/>
</dbReference>
<organism evidence="12 13">
    <name type="scientific">Geobacter pickeringii</name>
    <dbReference type="NCBI Taxonomy" id="345632"/>
    <lineage>
        <taxon>Bacteria</taxon>
        <taxon>Pseudomonadati</taxon>
        <taxon>Thermodesulfobacteriota</taxon>
        <taxon>Desulfuromonadia</taxon>
        <taxon>Geobacterales</taxon>
        <taxon>Geobacteraceae</taxon>
        <taxon>Geobacter</taxon>
    </lineage>
</organism>
<evidence type="ECO:0000256" key="3">
    <source>
        <dbReference type="ARBA" id="ARBA00022692"/>
    </source>
</evidence>
<dbReference type="PRINTS" id="PR00260">
    <property type="entry name" value="CHEMTRNSDUCR"/>
</dbReference>
<keyword evidence="13" id="KW-1185">Reference proteome</keyword>
<dbReference type="InterPro" id="IPR003660">
    <property type="entry name" value="HAMP_dom"/>
</dbReference>
<dbReference type="InterPro" id="IPR029151">
    <property type="entry name" value="Sensor-like_sf"/>
</dbReference>
<keyword evidence="2" id="KW-1003">Cell membrane</keyword>
<evidence type="ECO:0000256" key="5">
    <source>
        <dbReference type="ARBA" id="ARBA00023136"/>
    </source>
</evidence>
<keyword evidence="3 9" id="KW-0812">Transmembrane</keyword>
<dbReference type="InterPro" id="IPR004090">
    <property type="entry name" value="Chemotax_Me-accpt_rcpt"/>
</dbReference>
<keyword evidence="5 9" id="KW-0472">Membrane</keyword>
<dbReference type="GO" id="GO:0004888">
    <property type="term" value="F:transmembrane signaling receptor activity"/>
    <property type="evidence" value="ECO:0007669"/>
    <property type="project" value="InterPro"/>
</dbReference>
<dbReference type="FunFam" id="1.10.287.950:FF:000001">
    <property type="entry name" value="Methyl-accepting chemotaxis sensory transducer"/>
    <property type="match status" value="1"/>
</dbReference>
<dbReference type="GO" id="GO:0006935">
    <property type="term" value="P:chemotaxis"/>
    <property type="evidence" value="ECO:0007669"/>
    <property type="project" value="InterPro"/>
</dbReference>
<gene>
    <name evidence="12" type="ORF">GPICK_04865</name>
</gene>
<feature type="domain" description="Methyl-accepting transducer" evidence="10">
    <location>
        <begin position="261"/>
        <end position="497"/>
    </location>
</feature>
<dbReference type="PANTHER" id="PTHR32089">
    <property type="entry name" value="METHYL-ACCEPTING CHEMOTAXIS PROTEIN MCPB"/>
    <property type="match status" value="1"/>
</dbReference>
<proteinExistence type="inferred from homology"/>
<dbReference type="CDD" id="cd11386">
    <property type="entry name" value="MCP_signal"/>
    <property type="match status" value="1"/>
</dbReference>
<dbReference type="HOGENOM" id="CLU_000445_107_12_7"/>
<evidence type="ECO:0000259" key="11">
    <source>
        <dbReference type="PROSITE" id="PS50885"/>
    </source>
</evidence>
<dbReference type="InterPro" id="IPR004089">
    <property type="entry name" value="MCPsignal_dom"/>
</dbReference>
<dbReference type="GO" id="GO:0005886">
    <property type="term" value="C:plasma membrane"/>
    <property type="evidence" value="ECO:0007669"/>
    <property type="project" value="UniProtKB-SubCell"/>
</dbReference>
<evidence type="ECO:0000256" key="9">
    <source>
        <dbReference type="SAM" id="Phobius"/>
    </source>
</evidence>
<dbReference type="SMART" id="SM00304">
    <property type="entry name" value="HAMP"/>
    <property type="match status" value="1"/>
</dbReference>
<evidence type="ECO:0000256" key="2">
    <source>
        <dbReference type="ARBA" id="ARBA00022475"/>
    </source>
</evidence>
<accession>A0A0B5BCI5</accession>
<dbReference type="Pfam" id="PF00672">
    <property type="entry name" value="HAMP"/>
    <property type="match status" value="1"/>
</dbReference>
<evidence type="ECO:0000313" key="12">
    <source>
        <dbReference type="EMBL" id="AJE02789.1"/>
    </source>
</evidence>
<dbReference type="KEGG" id="gpi:GPICK_04865"/>
<dbReference type="PANTHER" id="PTHR32089:SF112">
    <property type="entry name" value="LYSOZYME-LIKE PROTEIN-RELATED"/>
    <property type="match status" value="1"/>
</dbReference>
<dbReference type="SUPFAM" id="SSF103190">
    <property type="entry name" value="Sensory domain-like"/>
    <property type="match status" value="1"/>
</dbReference>
<reference evidence="12 13" key="1">
    <citation type="journal article" date="2015" name="Genome Announc.">
        <title>Complete Genome of Geobacter pickeringii G13T, a Metal-Reducing Isolate from Sedimentary Kaolin Deposits.</title>
        <authorList>
            <person name="Badalamenti J.P."/>
            <person name="Bond D.R."/>
        </authorList>
    </citation>
    <scope>NUCLEOTIDE SEQUENCE [LARGE SCALE GENOMIC DNA]</scope>
    <source>
        <strain evidence="12 13">G13</strain>
    </source>
</reference>
<comment type="similarity">
    <text evidence="7">Belongs to the methyl-accepting chemotaxis (MCP) protein family.</text>
</comment>
<dbReference type="Proteomes" id="UP000057609">
    <property type="component" value="Chromosome"/>
</dbReference>
<dbReference type="AlphaFoldDB" id="A0A0B5BCI5"/>
<dbReference type="SMART" id="SM00283">
    <property type="entry name" value="MA"/>
    <property type="match status" value="1"/>
</dbReference>
<keyword evidence="4 9" id="KW-1133">Transmembrane helix</keyword>
<evidence type="ECO:0000256" key="7">
    <source>
        <dbReference type="ARBA" id="ARBA00029447"/>
    </source>
</evidence>
<dbReference type="OrthoDB" id="9791237at2"/>
<feature type="domain" description="HAMP" evidence="11">
    <location>
        <begin position="202"/>
        <end position="256"/>
    </location>
</feature>
<feature type="transmembrane region" description="Helical" evidence="9">
    <location>
        <begin position="180"/>
        <end position="201"/>
    </location>
</feature>
<evidence type="ECO:0000256" key="8">
    <source>
        <dbReference type="PROSITE-ProRule" id="PRU00284"/>
    </source>
</evidence>
<dbReference type="Pfam" id="PF17202">
    <property type="entry name" value="sCache_3_3"/>
    <property type="match status" value="1"/>
</dbReference>
<keyword evidence="6 8" id="KW-0807">Transducer</keyword>
<dbReference type="CDD" id="cd06225">
    <property type="entry name" value="HAMP"/>
    <property type="match status" value="1"/>
</dbReference>
<dbReference type="PROSITE" id="PS51257">
    <property type="entry name" value="PROKAR_LIPOPROTEIN"/>
    <property type="match status" value="1"/>
</dbReference>
<evidence type="ECO:0000256" key="4">
    <source>
        <dbReference type="ARBA" id="ARBA00022989"/>
    </source>
</evidence>
<dbReference type="STRING" id="345632.GPICK_04865"/>
<dbReference type="Pfam" id="PF00015">
    <property type="entry name" value="MCPsignal"/>
    <property type="match status" value="1"/>
</dbReference>
<dbReference type="PROSITE" id="PS50885">
    <property type="entry name" value="HAMP"/>
    <property type="match status" value="1"/>
</dbReference>
<evidence type="ECO:0000256" key="6">
    <source>
        <dbReference type="ARBA" id="ARBA00023224"/>
    </source>
</evidence>
<evidence type="ECO:0000256" key="1">
    <source>
        <dbReference type="ARBA" id="ARBA00004651"/>
    </source>
</evidence>
<sequence length="534" mass="56878">MKIRTKFIAVNVMVVGLALASVTAACLFEFNRELRHQAMISQETRLKTLWELLRQKGGTFSAADGKLKAGEYVVNGNYELPDKLKELAGGTATIFLGDTRVSTNVLKPDGSRAVGTRLQGPAYETVLREGKPFRGEVEVLDVPYFAAYDPIRNPQGEVIGALYVGVRKSEFFASYDNLKWVVAGIALLIILVAGIIARFVVHHLFRPLDRMHDMLRDVAEGEGDLTKRLDYLEANEVGEMSRSFNTFMDKLHGIISVVSQTVAQLAAASTQVRGSSEIMAGGAEQVADQAGTAATAGEEMAATSADIARNCAVAAEGAQQAADAATDGTTVVEHTVTVMNRIADRVKGSARKVESLGSRSDQIGEIVGTIEEIADQTNLLALNAAIEAARAGEQGRGFAVVADEVRALAERTTTATKEIAQMIKGIQAETRLAVSAMEEGVHDVETGTTEAARSGEALRSILDQISAVALQVNQISVAAEEQTATTCEISATMQEINGVVKHTAQGALESAAAASQLSSLAEELRQLVGQFRLA</sequence>
<dbReference type="InterPro" id="IPR033463">
    <property type="entry name" value="sCache_3"/>
</dbReference>
<protein>
    <submittedName>
        <fullName evidence="12">Chemotaxis protein</fullName>
    </submittedName>
</protein>
<comment type="subcellular location">
    <subcellularLocation>
        <location evidence="1">Cell membrane</location>
        <topology evidence="1">Multi-pass membrane protein</topology>
    </subcellularLocation>
</comment>
<evidence type="ECO:0000259" key="10">
    <source>
        <dbReference type="PROSITE" id="PS50111"/>
    </source>
</evidence>
<dbReference type="EMBL" id="CP009788">
    <property type="protein sequence ID" value="AJE02789.1"/>
    <property type="molecule type" value="Genomic_DNA"/>
</dbReference>
<evidence type="ECO:0000313" key="13">
    <source>
        <dbReference type="Proteomes" id="UP000057609"/>
    </source>
</evidence>
<dbReference type="SUPFAM" id="SSF58104">
    <property type="entry name" value="Methyl-accepting chemotaxis protein (MCP) signaling domain"/>
    <property type="match status" value="1"/>
</dbReference>
<dbReference type="PROSITE" id="PS50111">
    <property type="entry name" value="CHEMOTAXIS_TRANSDUC_2"/>
    <property type="match status" value="1"/>
</dbReference>
<dbReference type="RefSeq" id="WP_039740972.1">
    <property type="nucleotide sequence ID" value="NZ_CP009788.1"/>
</dbReference>